<organism evidence="2 3">
    <name type="scientific">Mycena albidolilacea</name>
    <dbReference type="NCBI Taxonomy" id="1033008"/>
    <lineage>
        <taxon>Eukaryota</taxon>
        <taxon>Fungi</taxon>
        <taxon>Dikarya</taxon>
        <taxon>Basidiomycota</taxon>
        <taxon>Agaricomycotina</taxon>
        <taxon>Agaricomycetes</taxon>
        <taxon>Agaricomycetidae</taxon>
        <taxon>Agaricales</taxon>
        <taxon>Marasmiineae</taxon>
        <taxon>Mycenaceae</taxon>
        <taxon>Mycena</taxon>
    </lineage>
</organism>
<dbReference type="Proteomes" id="UP001218218">
    <property type="component" value="Unassembled WGS sequence"/>
</dbReference>
<evidence type="ECO:0000313" key="2">
    <source>
        <dbReference type="EMBL" id="KAJ7354409.1"/>
    </source>
</evidence>
<feature type="domain" description="FAD dependent oxidoreductase" evidence="1">
    <location>
        <begin position="40"/>
        <end position="441"/>
    </location>
</feature>
<dbReference type="AlphaFoldDB" id="A0AAD7ABP8"/>
<evidence type="ECO:0000259" key="1">
    <source>
        <dbReference type="Pfam" id="PF01266"/>
    </source>
</evidence>
<dbReference type="PANTHER" id="PTHR13847:SF260">
    <property type="entry name" value="FAD DEPENDENT OXIDOREDUCTASE DOMAIN-CONTAINING PROTEIN"/>
    <property type="match status" value="1"/>
</dbReference>
<dbReference type="InterPro" id="IPR006076">
    <property type="entry name" value="FAD-dep_OxRdtase"/>
</dbReference>
<evidence type="ECO:0000313" key="3">
    <source>
        <dbReference type="Proteomes" id="UP001218218"/>
    </source>
</evidence>
<proteinExistence type="predicted"/>
<dbReference type="Pfam" id="PF01266">
    <property type="entry name" value="DAO"/>
    <property type="match status" value="1"/>
</dbReference>
<name>A0AAD7ABP8_9AGAR</name>
<keyword evidence="3" id="KW-1185">Reference proteome</keyword>
<dbReference type="Gene3D" id="3.50.50.60">
    <property type="entry name" value="FAD/NAD(P)-binding domain"/>
    <property type="match status" value="1"/>
</dbReference>
<accession>A0AAD7ABP8</accession>
<dbReference type="SUPFAM" id="SSF51905">
    <property type="entry name" value="FAD/NAD(P)-binding domain"/>
    <property type="match status" value="1"/>
</dbReference>
<reference evidence="2" key="1">
    <citation type="submission" date="2023-03" db="EMBL/GenBank/DDBJ databases">
        <title>Massive genome expansion in bonnet fungi (Mycena s.s.) driven by repeated elements and novel gene families across ecological guilds.</title>
        <authorList>
            <consortium name="Lawrence Berkeley National Laboratory"/>
            <person name="Harder C.B."/>
            <person name="Miyauchi S."/>
            <person name="Viragh M."/>
            <person name="Kuo A."/>
            <person name="Thoen E."/>
            <person name="Andreopoulos B."/>
            <person name="Lu D."/>
            <person name="Skrede I."/>
            <person name="Drula E."/>
            <person name="Henrissat B."/>
            <person name="Morin E."/>
            <person name="Kohler A."/>
            <person name="Barry K."/>
            <person name="LaButti K."/>
            <person name="Morin E."/>
            <person name="Salamov A."/>
            <person name="Lipzen A."/>
            <person name="Mereny Z."/>
            <person name="Hegedus B."/>
            <person name="Baldrian P."/>
            <person name="Stursova M."/>
            <person name="Weitz H."/>
            <person name="Taylor A."/>
            <person name="Grigoriev I.V."/>
            <person name="Nagy L.G."/>
            <person name="Martin F."/>
            <person name="Kauserud H."/>
        </authorList>
    </citation>
    <scope>NUCLEOTIDE SEQUENCE</scope>
    <source>
        <strain evidence="2">CBHHK002</strain>
    </source>
</reference>
<gene>
    <name evidence="2" type="ORF">DFH08DRAFT_912802</name>
</gene>
<dbReference type="GO" id="GO:0005737">
    <property type="term" value="C:cytoplasm"/>
    <property type="evidence" value="ECO:0007669"/>
    <property type="project" value="TreeGrafter"/>
</dbReference>
<dbReference type="PANTHER" id="PTHR13847">
    <property type="entry name" value="SARCOSINE DEHYDROGENASE-RELATED"/>
    <property type="match status" value="1"/>
</dbReference>
<dbReference type="EMBL" id="JARIHO010000010">
    <property type="protein sequence ID" value="KAJ7354409.1"/>
    <property type="molecule type" value="Genomic_DNA"/>
</dbReference>
<dbReference type="InterPro" id="IPR036188">
    <property type="entry name" value="FAD/NAD-bd_sf"/>
</dbReference>
<dbReference type="Gene3D" id="3.30.9.10">
    <property type="entry name" value="D-Amino Acid Oxidase, subunit A, domain 2"/>
    <property type="match status" value="1"/>
</dbReference>
<comment type="caution">
    <text evidence="2">The sequence shown here is derived from an EMBL/GenBank/DDBJ whole genome shotgun (WGS) entry which is preliminary data.</text>
</comment>
<sequence length="487" mass="52744">MDASPGYPRPNPSLSFWLQHTRNSPLLGHRTTDALPDKTDVTIIGSGLSGAAIAYFLLTAGPEDKRPKSVTLLEAREACDGATARNGGHCRPDCYREYTHYKANFGREQALKVIQNEMDTLNLVEEIIAKEGIDCDFWRGFNYGVAMDQPAADSLAASYADFITDGGPVKGIVTPILDPAEARKTTRCPAAIAAYKSPTGSLFPRKLVLHLLTLCVEKYGLNLQTQTPVRRVVPRTNNIGDTRQSGARAGGWRVETDRGAVETETVVYATNAYTATLLPEFVGHIWPVKGQCAAVVPPQAYAGPNMLRETYGMYPAPNDYLIQRPSDGVIIFGGQRGSVPVERLLGNTDDAQVDPEMAAALREALPRYFEGWGENSDLAVGEGLVHVWSGIMGYTTEGAPPVLCIPYVGELHDKPGAFICAGHHGHGMARVMTCARGLAALIQGASWESTGLPECFQPTRERLARPKQVVTHDIGKQEVIGRAESEA</sequence>
<protein>
    <submittedName>
        <fullName evidence="2">FAD dependent oxidoreductase</fullName>
    </submittedName>
</protein>